<dbReference type="GeneID" id="28895399"/>
<gene>
    <name evidence="14" type="ORF">L228DRAFT_221166</name>
</gene>
<keyword evidence="6 10" id="KW-0949">S-adenosyl-L-methionine</keyword>
<dbReference type="OMA" id="AFNKWSR"/>
<dbReference type="InterPro" id="IPR016691">
    <property type="entry name" value="TRMT11"/>
</dbReference>
<evidence type="ECO:0000256" key="3">
    <source>
        <dbReference type="ARBA" id="ARBA00022555"/>
    </source>
</evidence>
<dbReference type="GO" id="GO:0005737">
    <property type="term" value="C:cytoplasm"/>
    <property type="evidence" value="ECO:0007669"/>
    <property type="project" value="UniProtKB-SubCell"/>
</dbReference>
<dbReference type="OrthoDB" id="296065at2759"/>
<dbReference type="Pfam" id="PF25904">
    <property type="entry name" value="Tmrp11_N"/>
    <property type="match status" value="1"/>
</dbReference>
<proteinExistence type="inferred from homology"/>
<dbReference type="InParanoid" id="A0A165GL10"/>
<dbReference type="InterPro" id="IPR029063">
    <property type="entry name" value="SAM-dependent_MTases_sf"/>
</dbReference>
<dbReference type="PANTHER" id="PTHR13370:SF3">
    <property type="entry name" value="TRNA (GUANINE(10)-N2)-METHYLTRANSFERASE HOMOLOG"/>
    <property type="match status" value="1"/>
</dbReference>
<feature type="domain" description="tRNA (guanine(10)-N(2))-methyltransferase TRMT11 N-terminal" evidence="13">
    <location>
        <begin position="2"/>
        <end position="149"/>
    </location>
</feature>
<evidence type="ECO:0000259" key="13">
    <source>
        <dbReference type="Pfam" id="PF25904"/>
    </source>
</evidence>
<dbReference type="FunCoup" id="A0A165GL10">
    <property type="interactions" value="790"/>
</dbReference>
<dbReference type="PIRSF" id="PIRSF017259">
    <property type="entry name" value="tRNA_mtfrase_TRM11"/>
    <property type="match status" value="1"/>
</dbReference>
<evidence type="ECO:0000256" key="4">
    <source>
        <dbReference type="ARBA" id="ARBA00022603"/>
    </source>
</evidence>
<evidence type="ECO:0000313" key="15">
    <source>
        <dbReference type="Proteomes" id="UP000076632"/>
    </source>
</evidence>
<evidence type="ECO:0000256" key="6">
    <source>
        <dbReference type="ARBA" id="ARBA00022691"/>
    </source>
</evidence>
<dbReference type="GO" id="GO:0000049">
    <property type="term" value="F:tRNA binding"/>
    <property type="evidence" value="ECO:0007669"/>
    <property type="project" value="UniProtKB-UniRule"/>
</dbReference>
<keyword evidence="8 10" id="KW-0694">RNA-binding</keyword>
<accession>A0A165GL10</accession>
<dbReference type="EMBL" id="KV407459">
    <property type="protein sequence ID" value="KZF22319.1"/>
    <property type="molecule type" value="Genomic_DNA"/>
</dbReference>
<dbReference type="SUPFAM" id="SSF53335">
    <property type="entry name" value="S-adenosyl-L-methionine-dependent methyltransferases"/>
    <property type="match status" value="1"/>
</dbReference>
<keyword evidence="15" id="KW-1185">Reference proteome</keyword>
<dbReference type="InterPro" id="IPR002052">
    <property type="entry name" value="DNA_methylase_N6_adenine_CS"/>
</dbReference>
<dbReference type="InterPro" id="IPR000241">
    <property type="entry name" value="RlmKL-like_Mtase"/>
</dbReference>
<evidence type="ECO:0000259" key="12">
    <source>
        <dbReference type="Pfam" id="PF01170"/>
    </source>
</evidence>
<dbReference type="STRING" id="1328760.A0A165GL10"/>
<evidence type="ECO:0000256" key="5">
    <source>
        <dbReference type="ARBA" id="ARBA00022679"/>
    </source>
</evidence>
<keyword evidence="5 10" id="KW-0808">Transferase</keyword>
<protein>
    <recommendedName>
        <fullName evidence="9">tRNA (guanine(10)-N(2))-methyltransferase</fullName>
        <ecNumber evidence="9">2.1.1.214</ecNumber>
    </recommendedName>
</protein>
<keyword evidence="3 10" id="KW-0820">tRNA-binding</keyword>
<sequence>MKEYLIRFVQQHETFRRAEIEALAALFEAQIEILEYSDDTPFCLVRIQDDATARAIVGRSILTKAVYELWGRGLTYEELHEDVRRRTSEKWAQYRNCSFRFDVDAYQGKRNQKEQRKLIEGFSYLGFSGRIQMSKFEENWCIFEEWDNVFGIAVSSSPSLSPSVSTPSTPSGANTSSAAAAAASGGAVSNIKNKPRPEQPPTHPNRLFLGRLIGGSDREAIVRYDLKKRKYISTTSMDAELALVTANLALAAPGKLFFDPFVGTGSFSVACSHFGAHALGSDIDGRSIRGKGEGGIVSNFHQYGLVHRFCDSFVSDLTNTPLRPTQLLDGIICDPPYGVREGLKVLGSRDGKGKEVIYLADGTAAHLSSSYIPPKRPYSFERMQADILAFAATMLVTNGRLSMWMPTANEDFELGVPLHPCLELVSTCIQVFNKWSRRLLTYRRIPDSAVNPTALTNYQRDMSTLEAHASANDLNMFRRKYFEGFRPTTPSTGALTPASESDTTT</sequence>
<dbReference type="Pfam" id="PF01170">
    <property type="entry name" value="UPF0020"/>
    <property type="match status" value="1"/>
</dbReference>
<evidence type="ECO:0000313" key="14">
    <source>
        <dbReference type="EMBL" id="KZF22319.1"/>
    </source>
</evidence>
<dbReference type="InterPro" id="IPR059073">
    <property type="entry name" value="TRMT11_N"/>
</dbReference>
<evidence type="ECO:0000256" key="7">
    <source>
        <dbReference type="ARBA" id="ARBA00022694"/>
    </source>
</evidence>
<evidence type="ECO:0000256" key="9">
    <source>
        <dbReference type="ARBA" id="ARBA00066937"/>
    </source>
</evidence>
<evidence type="ECO:0000256" key="2">
    <source>
        <dbReference type="ARBA" id="ARBA00022490"/>
    </source>
</evidence>
<name>A0A165GL10_XYLHT</name>
<feature type="domain" description="Ribosomal RNA large subunit methyltransferase K/L-like methyltransferase" evidence="12">
    <location>
        <begin position="228"/>
        <end position="342"/>
    </location>
</feature>
<dbReference type="PROSITE" id="PS51627">
    <property type="entry name" value="SAM_MT_TRM11"/>
    <property type="match status" value="1"/>
</dbReference>
<keyword evidence="2" id="KW-0963">Cytoplasm</keyword>
<dbReference type="RefSeq" id="XP_018187874.1">
    <property type="nucleotide sequence ID" value="XM_018330262.1"/>
</dbReference>
<feature type="region of interest" description="Disordered" evidence="11">
    <location>
        <begin position="186"/>
        <end position="206"/>
    </location>
</feature>
<dbReference type="PROSITE" id="PS00092">
    <property type="entry name" value="N6_MTASE"/>
    <property type="match status" value="1"/>
</dbReference>
<dbReference type="GO" id="GO:0030488">
    <property type="term" value="P:tRNA methylation"/>
    <property type="evidence" value="ECO:0007669"/>
    <property type="project" value="EnsemblFungi"/>
</dbReference>
<dbReference type="EC" id="2.1.1.214" evidence="9"/>
<reference evidence="14 15" key="1">
    <citation type="journal article" date="2016" name="Fungal Biol.">
        <title>The genome of Xylona heveae provides a window into fungal endophytism.</title>
        <authorList>
            <person name="Gazis R."/>
            <person name="Kuo A."/>
            <person name="Riley R."/>
            <person name="LaButti K."/>
            <person name="Lipzen A."/>
            <person name="Lin J."/>
            <person name="Amirebrahimi M."/>
            <person name="Hesse C.N."/>
            <person name="Spatafora J.W."/>
            <person name="Henrissat B."/>
            <person name="Hainaut M."/>
            <person name="Grigoriev I.V."/>
            <person name="Hibbett D.S."/>
        </authorList>
    </citation>
    <scope>NUCLEOTIDE SEQUENCE [LARGE SCALE GENOMIC DNA]</scope>
    <source>
        <strain evidence="14 15">TC161</strain>
    </source>
</reference>
<dbReference type="GO" id="GO:0043528">
    <property type="term" value="C:tRNA (m2G10) methyltransferase complex"/>
    <property type="evidence" value="ECO:0007669"/>
    <property type="project" value="EnsemblFungi"/>
</dbReference>
<evidence type="ECO:0000256" key="10">
    <source>
        <dbReference type="PROSITE-ProRule" id="PRU00959"/>
    </source>
</evidence>
<dbReference type="Proteomes" id="UP000076632">
    <property type="component" value="Unassembled WGS sequence"/>
</dbReference>
<dbReference type="Gene3D" id="3.40.50.150">
    <property type="entry name" value="Vaccinia Virus protein VP39"/>
    <property type="match status" value="1"/>
</dbReference>
<keyword evidence="7 10" id="KW-0819">tRNA processing</keyword>
<comment type="subcellular location">
    <subcellularLocation>
        <location evidence="1">Cytoplasm</location>
    </subcellularLocation>
</comment>
<dbReference type="GO" id="GO:0160102">
    <property type="term" value="F:tRNA (guanine(10)-N2)-methyltransferase activity"/>
    <property type="evidence" value="ECO:0007669"/>
    <property type="project" value="UniProtKB-EC"/>
</dbReference>
<keyword evidence="4 10" id="KW-0489">Methyltransferase</keyword>
<comment type="similarity">
    <text evidence="10">Belongs to the class I-like SAM-binding methyltransferase superfamily. TRM11 methyltransferase family.</text>
</comment>
<evidence type="ECO:0000256" key="1">
    <source>
        <dbReference type="ARBA" id="ARBA00004496"/>
    </source>
</evidence>
<dbReference type="PANTHER" id="PTHR13370">
    <property type="entry name" value="RNA METHYLASE-RELATED"/>
    <property type="match status" value="1"/>
</dbReference>
<evidence type="ECO:0000256" key="11">
    <source>
        <dbReference type="SAM" id="MobiDB-lite"/>
    </source>
</evidence>
<organism evidence="14 15">
    <name type="scientific">Xylona heveae (strain CBS 132557 / TC161)</name>
    <dbReference type="NCBI Taxonomy" id="1328760"/>
    <lineage>
        <taxon>Eukaryota</taxon>
        <taxon>Fungi</taxon>
        <taxon>Dikarya</taxon>
        <taxon>Ascomycota</taxon>
        <taxon>Pezizomycotina</taxon>
        <taxon>Xylonomycetes</taxon>
        <taxon>Xylonales</taxon>
        <taxon>Xylonaceae</taxon>
        <taxon>Xylona</taxon>
    </lineage>
</organism>
<evidence type="ECO:0000256" key="8">
    <source>
        <dbReference type="ARBA" id="ARBA00022884"/>
    </source>
</evidence>
<dbReference type="AlphaFoldDB" id="A0A165GL10"/>